<reference evidence="2" key="2">
    <citation type="journal article" date="2024" name="Plant">
        <title>Genomic evolution and insights into agronomic trait innovations of Sesamum species.</title>
        <authorList>
            <person name="Miao H."/>
            <person name="Wang L."/>
            <person name="Qu L."/>
            <person name="Liu H."/>
            <person name="Sun Y."/>
            <person name="Le M."/>
            <person name="Wang Q."/>
            <person name="Wei S."/>
            <person name="Zheng Y."/>
            <person name="Lin W."/>
            <person name="Duan Y."/>
            <person name="Cao H."/>
            <person name="Xiong S."/>
            <person name="Wang X."/>
            <person name="Wei L."/>
            <person name="Li C."/>
            <person name="Ma Q."/>
            <person name="Ju M."/>
            <person name="Zhao R."/>
            <person name="Li G."/>
            <person name="Mu C."/>
            <person name="Tian Q."/>
            <person name="Mei H."/>
            <person name="Zhang T."/>
            <person name="Gao T."/>
            <person name="Zhang H."/>
        </authorList>
    </citation>
    <scope>NUCLEOTIDE SEQUENCE</scope>
    <source>
        <strain evidence="2">KEN8</strain>
    </source>
</reference>
<evidence type="ECO:0008006" key="3">
    <source>
        <dbReference type="Google" id="ProtNLM"/>
    </source>
</evidence>
<dbReference type="InterPro" id="IPR013730">
    <property type="entry name" value="Fyv7/TAP26"/>
</dbReference>
<dbReference type="PANTHER" id="PTHR15657:SF1">
    <property type="entry name" value="THYROID TRANSCRIPTION FACTOR 1-ASSOCIATED PROTEIN 26"/>
    <property type="match status" value="1"/>
</dbReference>
<feature type="region of interest" description="Disordered" evidence="1">
    <location>
        <begin position="106"/>
        <end position="144"/>
    </location>
</feature>
<gene>
    <name evidence="2" type="ORF">Scaly_0315700</name>
</gene>
<dbReference type="EMBL" id="JACGWM010000002">
    <property type="protein sequence ID" value="KAL0389586.1"/>
    <property type="molecule type" value="Genomic_DNA"/>
</dbReference>
<reference evidence="2" key="1">
    <citation type="submission" date="2020-06" db="EMBL/GenBank/DDBJ databases">
        <authorList>
            <person name="Li T."/>
            <person name="Hu X."/>
            <person name="Zhang T."/>
            <person name="Song X."/>
            <person name="Zhang H."/>
            <person name="Dai N."/>
            <person name="Sheng W."/>
            <person name="Hou X."/>
            <person name="Wei L."/>
        </authorList>
    </citation>
    <scope>NUCLEOTIDE SEQUENCE</scope>
    <source>
        <strain evidence="2">KEN8</strain>
        <tissue evidence="2">Leaf</tissue>
    </source>
</reference>
<feature type="compositionally biased region" description="Basic and acidic residues" evidence="1">
    <location>
        <begin position="124"/>
        <end position="134"/>
    </location>
</feature>
<dbReference type="Pfam" id="PF08524">
    <property type="entry name" value="rRNA_processing"/>
    <property type="match status" value="1"/>
</dbReference>
<dbReference type="AlphaFoldDB" id="A0AAW2SAR9"/>
<comment type="caution">
    <text evidence="2">The sequence shown here is derived from an EMBL/GenBank/DDBJ whole genome shotgun (WGS) entry which is preliminary data.</text>
</comment>
<protein>
    <recommendedName>
        <fullName evidence="3">rRNA-processing protein FYV7</fullName>
    </recommendedName>
</protein>
<organism evidence="2">
    <name type="scientific">Sesamum calycinum</name>
    <dbReference type="NCBI Taxonomy" id="2727403"/>
    <lineage>
        <taxon>Eukaryota</taxon>
        <taxon>Viridiplantae</taxon>
        <taxon>Streptophyta</taxon>
        <taxon>Embryophyta</taxon>
        <taxon>Tracheophyta</taxon>
        <taxon>Spermatophyta</taxon>
        <taxon>Magnoliopsida</taxon>
        <taxon>eudicotyledons</taxon>
        <taxon>Gunneridae</taxon>
        <taxon>Pentapetalae</taxon>
        <taxon>asterids</taxon>
        <taxon>lamiids</taxon>
        <taxon>Lamiales</taxon>
        <taxon>Pedaliaceae</taxon>
        <taxon>Sesamum</taxon>
    </lineage>
</organism>
<proteinExistence type="predicted"/>
<name>A0AAW2SAR9_9LAMI</name>
<dbReference type="GO" id="GO:0005634">
    <property type="term" value="C:nucleus"/>
    <property type="evidence" value="ECO:0007669"/>
    <property type="project" value="TreeGrafter"/>
</dbReference>
<sequence length="225" mass="26027">MKKGGGNSERSEDKGGGCDQEQEDEKNMQRLGRGGLSLNSPMLRLGMTTTILPSSVCISFSLSFITTTYVKFFTVFAFSCEVYQKQREFYRNAKYLQKFKRSIKQQQQLDIPSTSERPSGGENGAREGDNDLNKNKRNKKNAQSLQELYQKKREEEEKARMEREAMIQAKKEEQQKAEARRRALKEKMLKKTKSGQPVMKYRIEHILEQFKVQKVSVLTPFGLYV</sequence>
<feature type="region of interest" description="Disordered" evidence="1">
    <location>
        <begin position="1"/>
        <end position="35"/>
    </location>
</feature>
<dbReference type="PANTHER" id="PTHR15657">
    <property type="entry name" value="THYROID TRANSCRIPTION FACTOR 1-ASSOCIATED PROTEIN 26"/>
    <property type="match status" value="1"/>
</dbReference>
<evidence type="ECO:0000256" key="1">
    <source>
        <dbReference type="SAM" id="MobiDB-lite"/>
    </source>
</evidence>
<accession>A0AAW2SAR9</accession>
<feature type="compositionally biased region" description="Polar residues" evidence="1">
    <location>
        <begin position="106"/>
        <end position="117"/>
    </location>
</feature>
<evidence type="ECO:0000313" key="2">
    <source>
        <dbReference type="EMBL" id="KAL0389586.1"/>
    </source>
</evidence>